<reference evidence="1" key="1">
    <citation type="submission" date="2021-03" db="EMBL/GenBank/DDBJ databases">
        <title>Draft genome sequence of rust myrtle Austropuccinia psidii MF-1, a brazilian biotype.</title>
        <authorList>
            <person name="Quecine M.C."/>
            <person name="Pachon D.M.R."/>
            <person name="Bonatelli M.L."/>
            <person name="Correr F.H."/>
            <person name="Franceschini L.M."/>
            <person name="Leite T.F."/>
            <person name="Margarido G.R.A."/>
            <person name="Almeida C.A."/>
            <person name="Ferrarezi J.A."/>
            <person name="Labate C.A."/>
        </authorList>
    </citation>
    <scope>NUCLEOTIDE SEQUENCE</scope>
    <source>
        <strain evidence="1">MF-1</strain>
    </source>
</reference>
<dbReference type="PANTHER" id="PTHR11439">
    <property type="entry name" value="GAG-POL-RELATED RETROTRANSPOSON"/>
    <property type="match status" value="1"/>
</dbReference>
<dbReference type="PANTHER" id="PTHR11439:SF440">
    <property type="entry name" value="INTEGRASE CATALYTIC DOMAIN-CONTAINING PROTEIN"/>
    <property type="match status" value="1"/>
</dbReference>
<gene>
    <name evidence="1" type="ORF">O181_055807</name>
</gene>
<sequence length="321" mass="36511">MFVHVDDIAIFGKDFDKFEKEIEKEFKTKLLGQADNDFIQLSQQHYIETILSLYGINDWRTVATLLIPNEHLEAATKNEIEEFDKLNLNYRSAISSLSYISTATRHNISYAVSSLSQFLEKPGINHWKAFIHVIRYLRGTSSVCISYKQGVIHDAVAYSDADWGNCQLTRRSVSGHLILFNQGLVIWKTKKQPTVSLSSAEAEYKLLCNLASKVLWFQQFCEEVKLTNNSQPMKIYKDNQGCIDTANSDCNANSRRMKHVEIQLHFIREIINNSKISLVYTPTADMLADFLMKSVCKPAIVRALSGLNLMRLGEKGGVKCI</sequence>
<evidence type="ECO:0000313" key="1">
    <source>
        <dbReference type="EMBL" id="MBW0516092.1"/>
    </source>
</evidence>
<organism evidence="1 2">
    <name type="scientific">Austropuccinia psidii MF-1</name>
    <dbReference type="NCBI Taxonomy" id="1389203"/>
    <lineage>
        <taxon>Eukaryota</taxon>
        <taxon>Fungi</taxon>
        <taxon>Dikarya</taxon>
        <taxon>Basidiomycota</taxon>
        <taxon>Pucciniomycotina</taxon>
        <taxon>Pucciniomycetes</taxon>
        <taxon>Pucciniales</taxon>
        <taxon>Sphaerophragmiaceae</taxon>
        <taxon>Austropuccinia</taxon>
    </lineage>
</organism>
<dbReference type="CDD" id="cd09272">
    <property type="entry name" value="RNase_HI_RT_Ty1"/>
    <property type="match status" value="1"/>
</dbReference>
<proteinExistence type="predicted"/>
<accession>A0A9Q3EEH3</accession>
<comment type="caution">
    <text evidence="1">The sequence shown here is derived from an EMBL/GenBank/DDBJ whole genome shotgun (WGS) entry which is preliminary data.</text>
</comment>
<evidence type="ECO:0008006" key="3">
    <source>
        <dbReference type="Google" id="ProtNLM"/>
    </source>
</evidence>
<dbReference type="EMBL" id="AVOT02025045">
    <property type="protein sequence ID" value="MBW0516092.1"/>
    <property type="molecule type" value="Genomic_DNA"/>
</dbReference>
<name>A0A9Q3EEH3_9BASI</name>
<keyword evidence="2" id="KW-1185">Reference proteome</keyword>
<dbReference type="AlphaFoldDB" id="A0A9Q3EEH3"/>
<protein>
    <recommendedName>
        <fullName evidence="3">Reverse transcriptase Ty1/copia-type domain-containing protein</fullName>
    </recommendedName>
</protein>
<dbReference type="Proteomes" id="UP000765509">
    <property type="component" value="Unassembled WGS sequence"/>
</dbReference>
<dbReference type="OrthoDB" id="3344688at2759"/>
<evidence type="ECO:0000313" key="2">
    <source>
        <dbReference type="Proteomes" id="UP000765509"/>
    </source>
</evidence>